<dbReference type="PANTHER" id="PTHR21599:SF0">
    <property type="entry name" value="GLYCERATE KINASE"/>
    <property type="match status" value="1"/>
</dbReference>
<comment type="caution">
    <text evidence="5">The sequence shown here is derived from an EMBL/GenBank/DDBJ whole genome shotgun (WGS) entry which is preliminary data.</text>
</comment>
<dbReference type="NCBIfam" id="TIGR00045">
    <property type="entry name" value="glycerate kinase"/>
    <property type="match status" value="1"/>
</dbReference>
<dbReference type="EC" id="2.7.1.-" evidence="5"/>
<reference evidence="5 6" key="1">
    <citation type="submission" date="2020-01" db="EMBL/GenBank/DDBJ databases">
        <title>Leptobacterium flavescens.</title>
        <authorList>
            <person name="Wang G."/>
        </authorList>
    </citation>
    <scope>NUCLEOTIDE SEQUENCE [LARGE SCALE GENOMIC DNA]</scope>
    <source>
        <strain evidence="5 6">KCTC 22160</strain>
    </source>
</reference>
<dbReference type="Gene3D" id="3.40.50.10350">
    <property type="entry name" value="Glycerate kinase, domain 1"/>
    <property type="match status" value="1"/>
</dbReference>
<dbReference type="PIRSF" id="PIRSF006078">
    <property type="entry name" value="GlxK"/>
    <property type="match status" value="1"/>
</dbReference>
<gene>
    <name evidence="5" type="ORF">GWK08_07495</name>
</gene>
<dbReference type="GO" id="GO:0031388">
    <property type="term" value="P:organic acid phosphorylation"/>
    <property type="evidence" value="ECO:0007669"/>
    <property type="project" value="UniProtKB-UniRule"/>
</dbReference>
<dbReference type="EMBL" id="JAABOO010000002">
    <property type="protein sequence ID" value="NER13277.1"/>
    <property type="molecule type" value="Genomic_DNA"/>
</dbReference>
<dbReference type="PANTHER" id="PTHR21599">
    <property type="entry name" value="GLYCERATE KINASE"/>
    <property type="match status" value="1"/>
</dbReference>
<evidence type="ECO:0000313" key="5">
    <source>
        <dbReference type="EMBL" id="NER13277.1"/>
    </source>
</evidence>
<evidence type="ECO:0000256" key="1">
    <source>
        <dbReference type="ARBA" id="ARBA00006284"/>
    </source>
</evidence>
<dbReference type="AlphaFoldDB" id="A0A6P0UJX8"/>
<dbReference type="Pfam" id="PF02595">
    <property type="entry name" value="Gly_kinase"/>
    <property type="match status" value="1"/>
</dbReference>
<dbReference type="RefSeq" id="WP_163606321.1">
    <property type="nucleotide sequence ID" value="NZ_JAABOO010000002.1"/>
</dbReference>
<dbReference type="InterPro" id="IPR018193">
    <property type="entry name" value="Glyc_kinase_flavodox-like_fold"/>
</dbReference>
<evidence type="ECO:0000256" key="4">
    <source>
        <dbReference type="PIRNR" id="PIRNR006078"/>
    </source>
</evidence>
<proteinExistence type="inferred from homology"/>
<evidence type="ECO:0000256" key="2">
    <source>
        <dbReference type="ARBA" id="ARBA00022679"/>
    </source>
</evidence>
<dbReference type="SUPFAM" id="SSF110738">
    <property type="entry name" value="Glycerate kinase I"/>
    <property type="match status" value="1"/>
</dbReference>
<keyword evidence="6" id="KW-1185">Reference proteome</keyword>
<comment type="similarity">
    <text evidence="1 4">Belongs to the glycerate kinase type-1 family.</text>
</comment>
<accession>A0A6P0UJX8</accession>
<dbReference type="Proteomes" id="UP000468581">
    <property type="component" value="Unassembled WGS sequence"/>
</dbReference>
<sequence length="375" mass="40183">MKIVIAPDKFKGSLSAFEFCDAVESGLSKLNKPLEIVKLPLADGGDGTVDVVNYYLNAEKIQTEVKDPLFRTITSSYLFSNATKSAFIEMAEASGLHLLKEEERNCMNTTSFGTGEMIKDAIQRGAKKIILGIGGSATNDCGIGMANALGFRFLDTDEREVVPVGKNLGTINRIDASGLNKRLHHVDFKVACDVGNPLYGREGAAHVYAAQKGANPDEIRFLDEGLKHFSSLLSNHFKTDPQNIKGGGAAGGMGVATKLFLDAELVSGIDLIMELARFAERINGADWIITGEGKLDSQTASGKTISGVLKLAREHEIPVAALCGSVALSKSEQEAMGLKYVSSILENTGDMESAIRNAYVNLVFMAQNLGDILSK</sequence>
<evidence type="ECO:0000256" key="3">
    <source>
        <dbReference type="ARBA" id="ARBA00022777"/>
    </source>
</evidence>
<organism evidence="5 6">
    <name type="scientific">Leptobacterium flavescens</name>
    <dbReference type="NCBI Taxonomy" id="472055"/>
    <lineage>
        <taxon>Bacteria</taxon>
        <taxon>Pseudomonadati</taxon>
        <taxon>Bacteroidota</taxon>
        <taxon>Flavobacteriia</taxon>
        <taxon>Flavobacteriales</taxon>
        <taxon>Flavobacteriaceae</taxon>
        <taxon>Leptobacterium</taxon>
    </lineage>
</organism>
<protein>
    <submittedName>
        <fullName evidence="5">Glycerate kinase</fullName>
        <ecNumber evidence="5">2.7.1.-</ecNumber>
    </submittedName>
</protein>
<keyword evidence="3 4" id="KW-0418">Kinase</keyword>
<dbReference type="Gene3D" id="3.90.1510.10">
    <property type="entry name" value="Glycerate kinase, domain 2"/>
    <property type="match status" value="1"/>
</dbReference>
<dbReference type="GO" id="GO:0008887">
    <property type="term" value="F:glycerate kinase activity"/>
    <property type="evidence" value="ECO:0007669"/>
    <property type="project" value="UniProtKB-UniRule"/>
</dbReference>
<evidence type="ECO:0000313" key="6">
    <source>
        <dbReference type="Proteomes" id="UP000468581"/>
    </source>
</evidence>
<keyword evidence="2 4" id="KW-0808">Transferase</keyword>
<dbReference type="InterPro" id="IPR018197">
    <property type="entry name" value="Glycerate_kinase_RE-like"/>
</dbReference>
<dbReference type="InterPro" id="IPR036129">
    <property type="entry name" value="Glycerate_kinase_sf"/>
</dbReference>
<name>A0A6P0UJX8_9FLAO</name>
<dbReference type="InterPro" id="IPR004381">
    <property type="entry name" value="Glycerate_kinase"/>
</dbReference>